<evidence type="ECO:0008006" key="3">
    <source>
        <dbReference type="Google" id="ProtNLM"/>
    </source>
</evidence>
<dbReference type="Proteomes" id="UP000308978">
    <property type="component" value="Unassembled WGS sequence"/>
</dbReference>
<comment type="caution">
    <text evidence="1">The sequence shown here is derived from an EMBL/GenBank/DDBJ whole genome shotgun (WGS) entry which is preliminary data.</text>
</comment>
<name>A0A4S4G5A6_9ACTN</name>
<organism evidence="1 2">
    <name type="scientific">Adlercreutzia caecimuris</name>
    <dbReference type="NCBI Taxonomy" id="671266"/>
    <lineage>
        <taxon>Bacteria</taxon>
        <taxon>Bacillati</taxon>
        <taxon>Actinomycetota</taxon>
        <taxon>Coriobacteriia</taxon>
        <taxon>Eggerthellales</taxon>
        <taxon>Eggerthellaceae</taxon>
        <taxon>Adlercreutzia</taxon>
    </lineage>
</organism>
<dbReference type="AlphaFoldDB" id="A0A4S4G5A6"/>
<dbReference type="InterPro" id="IPR015424">
    <property type="entry name" value="PyrdxlP-dep_Trfase"/>
</dbReference>
<protein>
    <recommendedName>
        <fullName evidence="3">PLP-dependent aminotransferase family protein</fullName>
    </recommendedName>
</protein>
<accession>A0A4S4G5A6</accession>
<dbReference type="InterPro" id="IPR051446">
    <property type="entry name" value="HTH_trans_reg/aminotransferase"/>
</dbReference>
<dbReference type="PANTHER" id="PTHR46577">
    <property type="entry name" value="HTH-TYPE TRANSCRIPTIONAL REGULATORY PROTEIN GABR"/>
    <property type="match status" value="1"/>
</dbReference>
<evidence type="ECO:0000313" key="2">
    <source>
        <dbReference type="Proteomes" id="UP000308978"/>
    </source>
</evidence>
<dbReference type="InterPro" id="IPR015421">
    <property type="entry name" value="PyrdxlP-dep_Trfase_major"/>
</dbReference>
<dbReference type="EMBL" id="SSTJ01000003">
    <property type="protein sequence ID" value="THG38011.1"/>
    <property type="molecule type" value="Genomic_DNA"/>
</dbReference>
<sequence length="146" mass="16722">MLPEPLRDRWREAFASSYSPVPWLNQQVLARFMTDGSWDRHLRRVQAKNRRKYETLTRVLRATMGNDVEMLENGTGLHLLVRVRDGRPQDELVRQAAEADVAVYPTKKYWTDPARHVSSTVLVGFSSIAEDDIEPGIRALAAAWFG</sequence>
<dbReference type="RefSeq" id="WP_136433524.1">
    <property type="nucleotide sequence ID" value="NZ_SSTJ01000003.1"/>
</dbReference>
<evidence type="ECO:0000313" key="1">
    <source>
        <dbReference type="EMBL" id="THG38011.1"/>
    </source>
</evidence>
<gene>
    <name evidence="1" type="ORF">E5986_03920</name>
</gene>
<dbReference type="SUPFAM" id="SSF53383">
    <property type="entry name" value="PLP-dependent transferases"/>
    <property type="match status" value="1"/>
</dbReference>
<dbReference type="PANTHER" id="PTHR46577:SF1">
    <property type="entry name" value="HTH-TYPE TRANSCRIPTIONAL REGULATORY PROTEIN GABR"/>
    <property type="match status" value="1"/>
</dbReference>
<dbReference type="Gene3D" id="3.40.640.10">
    <property type="entry name" value="Type I PLP-dependent aspartate aminotransferase-like (Major domain)"/>
    <property type="match status" value="1"/>
</dbReference>
<reference evidence="1 2" key="1">
    <citation type="submission" date="2019-04" db="EMBL/GenBank/DDBJ databases">
        <title>Microbes associate with the intestines of laboratory mice.</title>
        <authorList>
            <person name="Navarre W."/>
            <person name="Wong E."/>
            <person name="Huang K.C."/>
            <person name="Tropini C."/>
            <person name="Ng K."/>
            <person name="Yu B."/>
        </authorList>
    </citation>
    <scope>NUCLEOTIDE SEQUENCE [LARGE SCALE GENOMIC DNA]</scope>
    <source>
        <strain evidence="1 2">NM80_B27</strain>
    </source>
</reference>
<proteinExistence type="predicted"/>